<sequence length="525" mass="56632">MSRDLGVDLLAASSGSPECLNCCLLILRLAFCRDMAHTLPYAASRPVRPLVTSIPKHIAACAATCTRQQHTVAGGTRPQLVRASSTAAVGVVTAANSAATSAAPTANARPSAMSALPTGALLRSLLVAFVSSHRLLLLPTLSVLSFLSKPNRSFIFNPDKNPVLHALLKKGFYEQFCTGENTAETRACVGRLKDMGFKGVILTYGRETVYDKNGNTIHEAPVEALSKEARTDVEDPQIEAWRVGVMKTADQIEEGDLLAIKLTGAGKAVNQALIKNIPPPPQMLETLDEICAAIKAKKARLIVDAEAQHVQHGIDNVVLGLMRKFNREGTAVVYNTYQAYLKGAPALVSRHLAAAAEDGFTMGLKVVRGAYINSEERSLIHDTKEGTDQCYDSLVLGAIRREIGEFGKEGGRPFPSVDLLVCGHNKRSVFSANRLRQERLAVGLPTVSTGFGQLQGMSDALGFQLLQDKSAGQAAPDVYKCSTWGTVGECLAYLTRRAVENRDAVSRTEDEYAALRSELRRRIFG</sequence>
<keyword evidence="3 5" id="KW-0560">Oxidoreductase</keyword>
<dbReference type="PANTHER" id="PTHR13914:SF0">
    <property type="entry name" value="PROLINE DEHYDROGENASE 1, MITOCHONDRIAL"/>
    <property type="match status" value="1"/>
</dbReference>
<comment type="function">
    <text evidence="5">Converts proline to delta-1-pyrroline-5-carboxylate.</text>
</comment>
<feature type="domain" description="Proline dehydrogenase" evidence="6">
    <location>
        <begin position="246"/>
        <end position="508"/>
    </location>
</feature>
<comment type="similarity">
    <text evidence="1 5">Belongs to the proline oxidase family.</text>
</comment>
<proteinExistence type="inferred from homology"/>
<dbReference type="FunCoup" id="A0A507AP23">
    <property type="interactions" value="57"/>
</dbReference>
<dbReference type="GO" id="GO:0010133">
    <property type="term" value="P:L-proline catabolic process to L-glutamate"/>
    <property type="evidence" value="ECO:0007669"/>
    <property type="project" value="TreeGrafter"/>
</dbReference>
<dbReference type="RefSeq" id="XP_030994336.1">
    <property type="nucleotide sequence ID" value="XM_031142842.1"/>
</dbReference>
<evidence type="ECO:0000259" key="6">
    <source>
        <dbReference type="Pfam" id="PF01619"/>
    </source>
</evidence>
<dbReference type="AlphaFoldDB" id="A0A507AP23"/>
<reference evidence="7 8" key="1">
    <citation type="submission" date="2019-06" db="EMBL/GenBank/DDBJ databases">
        <title>Draft genome sequence of the filamentous fungus Phialemoniopsis curvata isolated from diesel fuel.</title>
        <authorList>
            <person name="Varaljay V.A."/>
            <person name="Lyon W.J."/>
            <person name="Crouch A.L."/>
            <person name="Drake C.E."/>
            <person name="Hollomon J.M."/>
            <person name="Nadeau L.J."/>
            <person name="Nunn H.S."/>
            <person name="Stevenson B.S."/>
            <person name="Bojanowski C.L."/>
            <person name="Crookes-Goodson W.J."/>
        </authorList>
    </citation>
    <scope>NUCLEOTIDE SEQUENCE [LARGE SCALE GENOMIC DNA]</scope>
    <source>
        <strain evidence="7 8">D216</strain>
    </source>
</reference>
<comment type="caution">
    <text evidence="7">The sequence shown here is derived from an EMBL/GenBank/DDBJ whole genome shotgun (WGS) entry which is preliminary data.</text>
</comment>
<dbReference type="GO" id="GO:0071949">
    <property type="term" value="F:FAD binding"/>
    <property type="evidence" value="ECO:0007669"/>
    <property type="project" value="TreeGrafter"/>
</dbReference>
<dbReference type="EMBL" id="SKBQ01000003">
    <property type="protein sequence ID" value="TPX12625.1"/>
    <property type="molecule type" value="Genomic_DNA"/>
</dbReference>
<accession>A0A507AP23</accession>
<evidence type="ECO:0000313" key="8">
    <source>
        <dbReference type="Proteomes" id="UP000319257"/>
    </source>
</evidence>
<name>A0A507AP23_9PEZI</name>
<evidence type="ECO:0000256" key="3">
    <source>
        <dbReference type="ARBA" id="ARBA00023002"/>
    </source>
</evidence>
<dbReference type="InterPro" id="IPR029041">
    <property type="entry name" value="FAD-linked_oxidoreductase-like"/>
</dbReference>
<comment type="catalytic activity">
    <reaction evidence="5">
        <text>L-proline + a quinone = (S)-1-pyrroline-5-carboxylate + a quinol + H(+)</text>
        <dbReference type="Rhea" id="RHEA:23784"/>
        <dbReference type="ChEBI" id="CHEBI:15378"/>
        <dbReference type="ChEBI" id="CHEBI:17388"/>
        <dbReference type="ChEBI" id="CHEBI:24646"/>
        <dbReference type="ChEBI" id="CHEBI:60039"/>
        <dbReference type="ChEBI" id="CHEBI:132124"/>
        <dbReference type="EC" id="1.5.5.2"/>
    </reaction>
</comment>
<dbReference type="STRING" id="1093900.A0A507AP23"/>
<evidence type="ECO:0000313" key="7">
    <source>
        <dbReference type="EMBL" id="TPX12625.1"/>
    </source>
</evidence>
<dbReference type="PANTHER" id="PTHR13914">
    <property type="entry name" value="PROLINE OXIDASE"/>
    <property type="match status" value="1"/>
</dbReference>
<keyword evidence="4 5" id="KW-0642">Proline metabolism</keyword>
<protein>
    <recommendedName>
        <fullName evidence="2 5">Proline dehydrogenase</fullName>
        <ecNumber evidence="2 5">1.5.5.2</ecNumber>
    </recommendedName>
</protein>
<dbReference type="Pfam" id="PF01619">
    <property type="entry name" value="Pro_dh"/>
    <property type="match status" value="1"/>
</dbReference>
<dbReference type="InterPro" id="IPR002872">
    <property type="entry name" value="Proline_DH_dom"/>
</dbReference>
<dbReference type="InterPro" id="IPR015659">
    <property type="entry name" value="Proline_oxidase"/>
</dbReference>
<dbReference type="Proteomes" id="UP000319257">
    <property type="component" value="Unassembled WGS sequence"/>
</dbReference>
<organism evidence="7 8">
    <name type="scientific">Thyridium curvatum</name>
    <dbReference type="NCBI Taxonomy" id="1093900"/>
    <lineage>
        <taxon>Eukaryota</taxon>
        <taxon>Fungi</taxon>
        <taxon>Dikarya</taxon>
        <taxon>Ascomycota</taxon>
        <taxon>Pezizomycotina</taxon>
        <taxon>Sordariomycetes</taxon>
        <taxon>Sordariomycetidae</taxon>
        <taxon>Thyridiales</taxon>
        <taxon>Thyridiaceae</taxon>
        <taxon>Thyridium</taxon>
    </lineage>
</organism>
<dbReference type="OrthoDB" id="5464at2759"/>
<keyword evidence="8" id="KW-1185">Reference proteome</keyword>
<dbReference type="GeneID" id="41968249"/>
<keyword evidence="5" id="KW-0274">FAD</keyword>
<dbReference type="GO" id="GO:0005739">
    <property type="term" value="C:mitochondrion"/>
    <property type="evidence" value="ECO:0007669"/>
    <property type="project" value="TreeGrafter"/>
</dbReference>
<evidence type="ECO:0000256" key="4">
    <source>
        <dbReference type="ARBA" id="ARBA00023062"/>
    </source>
</evidence>
<evidence type="ECO:0000256" key="2">
    <source>
        <dbReference type="ARBA" id="ARBA00012695"/>
    </source>
</evidence>
<evidence type="ECO:0000256" key="5">
    <source>
        <dbReference type="RuleBase" id="RU364054"/>
    </source>
</evidence>
<dbReference type="Gene3D" id="3.20.20.220">
    <property type="match status" value="1"/>
</dbReference>
<dbReference type="SUPFAM" id="SSF51730">
    <property type="entry name" value="FAD-linked oxidoreductase"/>
    <property type="match status" value="1"/>
</dbReference>
<dbReference type="EC" id="1.5.5.2" evidence="2 5"/>
<gene>
    <name evidence="7" type="ORF">E0L32_000802</name>
</gene>
<dbReference type="GO" id="GO:0004657">
    <property type="term" value="F:proline dehydrogenase activity"/>
    <property type="evidence" value="ECO:0007669"/>
    <property type="project" value="UniProtKB-EC"/>
</dbReference>
<keyword evidence="5" id="KW-0285">Flavoprotein</keyword>
<dbReference type="InParanoid" id="A0A507AP23"/>
<comment type="cofactor">
    <cofactor evidence="5">
        <name>FAD</name>
        <dbReference type="ChEBI" id="CHEBI:57692"/>
    </cofactor>
</comment>
<evidence type="ECO:0000256" key="1">
    <source>
        <dbReference type="ARBA" id="ARBA00005869"/>
    </source>
</evidence>